<accession>A0A2P2MXT0</accession>
<evidence type="ECO:0000313" key="1">
    <source>
        <dbReference type="EMBL" id="MBX34999.1"/>
    </source>
</evidence>
<name>A0A2P2MXT0_RHIMU</name>
<dbReference type="AlphaFoldDB" id="A0A2P2MXT0"/>
<sequence length="47" mass="5624">MFMYTVVQHFQVFLCEENFTVFFVHITFFSNRRKATDSSFLTPKLPA</sequence>
<dbReference type="EMBL" id="GGEC01054515">
    <property type="protein sequence ID" value="MBX34999.1"/>
    <property type="molecule type" value="Transcribed_RNA"/>
</dbReference>
<reference evidence="1" key="1">
    <citation type="submission" date="2018-02" db="EMBL/GenBank/DDBJ databases">
        <title>Rhizophora mucronata_Transcriptome.</title>
        <authorList>
            <person name="Meera S.P."/>
            <person name="Sreeshan A."/>
            <person name="Augustine A."/>
        </authorList>
    </citation>
    <scope>NUCLEOTIDE SEQUENCE</scope>
    <source>
        <tissue evidence="1">Leaf</tissue>
    </source>
</reference>
<organism evidence="1">
    <name type="scientific">Rhizophora mucronata</name>
    <name type="common">Asiatic mangrove</name>
    <dbReference type="NCBI Taxonomy" id="61149"/>
    <lineage>
        <taxon>Eukaryota</taxon>
        <taxon>Viridiplantae</taxon>
        <taxon>Streptophyta</taxon>
        <taxon>Embryophyta</taxon>
        <taxon>Tracheophyta</taxon>
        <taxon>Spermatophyta</taxon>
        <taxon>Magnoliopsida</taxon>
        <taxon>eudicotyledons</taxon>
        <taxon>Gunneridae</taxon>
        <taxon>Pentapetalae</taxon>
        <taxon>rosids</taxon>
        <taxon>fabids</taxon>
        <taxon>Malpighiales</taxon>
        <taxon>Rhizophoraceae</taxon>
        <taxon>Rhizophora</taxon>
    </lineage>
</organism>
<proteinExistence type="predicted"/>
<protein>
    <submittedName>
        <fullName evidence="1">Uncharacterized protein</fullName>
    </submittedName>
</protein>